<dbReference type="InterPro" id="IPR009057">
    <property type="entry name" value="Homeodomain-like_sf"/>
</dbReference>
<evidence type="ECO:0000256" key="3">
    <source>
        <dbReference type="ARBA" id="ARBA00023159"/>
    </source>
</evidence>
<dbReference type="Gene3D" id="1.10.10.60">
    <property type="entry name" value="Homeodomain-like"/>
    <property type="match status" value="1"/>
</dbReference>
<reference evidence="6 7" key="1">
    <citation type="submission" date="2015-09" db="EMBL/GenBank/DDBJ databases">
        <authorList>
            <consortium name="Swine Surveillance"/>
        </authorList>
    </citation>
    <scope>NUCLEOTIDE SEQUENCE [LARGE SCALE GENOMIC DNA]</scope>
    <source>
        <strain evidence="6 7">CECT 4357</strain>
    </source>
</reference>
<dbReference type="InterPro" id="IPR018060">
    <property type="entry name" value="HTH_AraC"/>
</dbReference>
<dbReference type="Proteomes" id="UP000051587">
    <property type="component" value="Unassembled WGS sequence"/>
</dbReference>
<dbReference type="InterPro" id="IPR047264">
    <property type="entry name" value="Cupin_HpaA-like_N"/>
</dbReference>
<organism evidence="6 7">
    <name type="scientific">Thalassovita gelatinovora</name>
    <name type="common">Thalassobius gelatinovorus</name>
    <dbReference type="NCBI Taxonomy" id="53501"/>
    <lineage>
        <taxon>Bacteria</taxon>
        <taxon>Pseudomonadati</taxon>
        <taxon>Pseudomonadota</taxon>
        <taxon>Alphaproteobacteria</taxon>
        <taxon>Rhodobacterales</taxon>
        <taxon>Roseobacteraceae</taxon>
        <taxon>Thalassovita</taxon>
    </lineage>
</organism>
<protein>
    <submittedName>
        <fullName evidence="6">Bacillibactin transport regulator</fullName>
    </submittedName>
</protein>
<dbReference type="InterPro" id="IPR014710">
    <property type="entry name" value="RmlC-like_jellyroll"/>
</dbReference>
<dbReference type="OrthoDB" id="9814125at2"/>
<keyword evidence="7" id="KW-1185">Reference proteome</keyword>
<dbReference type="InterPro" id="IPR003313">
    <property type="entry name" value="AraC-bd"/>
</dbReference>
<keyword evidence="2" id="KW-0238">DNA-binding</keyword>
<dbReference type="EMBL" id="CYSA01000015">
    <property type="protein sequence ID" value="CUH64363.1"/>
    <property type="molecule type" value="Genomic_DNA"/>
</dbReference>
<dbReference type="GO" id="GO:0043565">
    <property type="term" value="F:sequence-specific DNA binding"/>
    <property type="evidence" value="ECO:0007669"/>
    <property type="project" value="InterPro"/>
</dbReference>
<accession>A0A0P1FQN9</accession>
<keyword evidence="1" id="KW-0805">Transcription regulation</keyword>
<feature type="domain" description="HTH araC/xylS-type" evidence="5">
    <location>
        <begin position="180"/>
        <end position="278"/>
    </location>
</feature>
<dbReference type="CDD" id="cd06999">
    <property type="entry name" value="cupin_HpaA-like_N"/>
    <property type="match status" value="1"/>
</dbReference>
<dbReference type="InterPro" id="IPR037923">
    <property type="entry name" value="HTH-like"/>
</dbReference>
<keyword evidence="4" id="KW-0804">Transcription</keyword>
<evidence type="ECO:0000256" key="4">
    <source>
        <dbReference type="ARBA" id="ARBA00023163"/>
    </source>
</evidence>
<dbReference type="InterPro" id="IPR020449">
    <property type="entry name" value="Tscrpt_reg_AraC-type_HTH"/>
</dbReference>
<dbReference type="STRING" id="53501.SAMN04488043_11119"/>
<dbReference type="SUPFAM" id="SSF46689">
    <property type="entry name" value="Homeodomain-like"/>
    <property type="match status" value="1"/>
</dbReference>
<dbReference type="Gene3D" id="2.60.120.10">
    <property type="entry name" value="Jelly Rolls"/>
    <property type="match status" value="1"/>
</dbReference>
<keyword evidence="3" id="KW-0010">Activator</keyword>
<proteinExistence type="predicted"/>
<evidence type="ECO:0000259" key="5">
    <source>
        <dbReference type="PROSITE" id="PS01124"/>
    </source>
</evidence>
<evidence type="ECO:0000313" key="6">
    <source>
        <dbReference type="EMBL" id="CUH64363.1"/>
    </source>
</evidence>
<dbReference type="AlphaFoldDB" id="A0A0P1FQN9"/>
<dbReference type="PROSITE" id="PS01124">
    <property type="entry name" value="HTH_ARAC_FAMILY_2"/>
    <property type="match status" value="1"/>
</dbReference>
<dbReference type="GO" id="GO:0003700">
    <property type="term" value="F:DNA-binding transcription factor activity"/>
    <property type="evidence" value="ECO:0007669"/>
    <property type="project" value="InterPro"/>
</dbReference>
<evidence type="ECO:0000313" key="7">
    <source>
        <dbReference type="Proteomes" id="UP000051587"/>
    </source>
</evidence>
<sequence>MTRIPAYALYGEQQLLPDLLHCERILDRAGPNGWTISAHRHPHVHQLFLIRCGSTILDADGDRRELDAPVVINMPRWTVHSFSFSKGTDGYVLTVPNAELPGLFGQANDLAERLEHWGVLPANDAICAMFDNLHYEHGTDDPGRSLMLKALAKQIMVRVARLLPGAERGDIPARYSQIMAGFERLVQKHFRDRWRVSDYADALAVSATHLTRVVRDLTGASAQAYVDATIFREACRQLAYTRIDIRQIGFGLGFDDPAYFSRMFRRRVGMSPSDYRSKVNIGAPAVLGSDD</sequence>
<dbReference type="SMART" id="SM00342">
    <property type="entry name" value="HTH_ARAC"/>
    <property type="match status" value="1"/>
</dbReference>
<dbReference type="Pfam" id="PF12833">
    <property type="entry name" value="HTH_18"/>
    <property type="match status" value="1"/>
</dbReference>
<dbReference type="SUPFAM" id="SSF51215">
    <property type="entry name" value="Regulatory protein AraC"/>
    <property type="match status" value="1"/>
</dbReference>
<gene>
    <name evidence="6" type="primary">btr</name>
    <name evidence="6" type="ORF">TG4357_01234</name>
</gene>
<evidence type="ECO:0000256" key="2">
    <source>
        <dbReference type="ARBA" id="ARBA00023125"/>
    </source>
</evidence>
<dbReference type="RefSeq" id="WP_058261985.1">
    <property type="nucleotide sequence ID" value="NZ_CP051181.1"/>
</dbReference>
<dbReference type="PANTHER" id="PTHR43280:SF32">
    <property type="entry name" value="TRANSCRIPTIONAL REGULATORY PROTEIN"/>
    <property type="match status" value="1"/>
</dbReference>
<dbReference type="PRINTS" id="PR00032">
    <property type="entry name" value="HTHARAC"/>
</dbReference>
<evidence type="ECO:0000256" key="1">
    <source>
        <dbReference type="ARBA" id="ARBA00023015"/>
    </source>
</evidence>
<dbReference type="PANTHER" id="PTHR43280">
    <property type="entry name" value="ARAC-FAMILY TRANSCRIPTIONAL REGULATOR"/>
    <property type="match status" value="1"/>
</dbReference>
<dbReference type="Pfam" id="PF02311">
    <property type="entry name" value="AraC_binding"/>
    <property type="match status" value="1"/>
</dbReference>
<name>A0A0P1FQN9_THAGE</name>